<evidence type="ECO:0000313" key="1">
    <source>
        <dbReference type="EMBL" id="GGC39574.1"/>
    </source>
</evidence>
<name>A0ABQ1MF94_9MICO</name>
<reference evidence="2" key="1">
    <citation type="journal article" date="2019" name="Int. J. Syst. Evol. Microbiol.">
        <title>The Global Catalogue of Microorganisms (GCM) 10K type strain sequencing project: providing services to taxonomists for standard genome sequencing and annotation.</title>
        <authorList>
            <consortium name="The Broad Institute Genomics Platform"/>
            <consortium name="The Broad Institute Genome Sequencing Center for Infectious Disease"/>
            <person name="Wu L."/>
            <person name="Ma J."/>
        </authorList>
    </citation>
    <scope>NUCLEOTIDE SEQUENCE [LARGE SCALE GENOMIC DNA]</scope>
    <source>
        <strain evidence="2">CGMCC 1.15472</strain>
    </source>
</reference>
<dbReference type="EMBL" id="BMJG01000007">
    <property type="protein sequence ID" value="GGC39574.1"/>
    <property type="molecule type" value="Genomic_DNA"/>
</dbReference>
<accession>A0ABQ1MF94</accession>
<proteinExistence type="predicted"/>
<dbReference type="Proteomes" id="UP000632322">
    <property type="component" value="Unassembled WGS sequence"/>
</dbReference>
<sequence length="60" mass="6417">MSLRSAWNKRCPRGVGEASGEAVAEVVVTVIPFVVGREKGSTRRVDVQTVLSSSTLSVRT</sequence>
<organism evidence="1 2">
    <name type="scientific">Brevibacterium sediminis</name>
    <dbReference type="NCBI Taxonomy" id="1857024"/>
    <lineage>
        <taxon>Bacteria</taxon>
        <taxon>Bacillati</taxon>
        <taxon>Actinomycetota</taxon>
        <taxon>Actinomycetes</taxon>
        <taxon>Micrococcales</taxon>
        <taxon>Brevibacteriaceae</taxon>
        <taxon>Brevibacterium</taxon>
    </lineage>
</organism>
<keyword evidence="2" id="KW-1185">Reference proteome</keyword>
<gene>
    <name evidence="1" type="ORF">GCM10010974_22510</name>
</gene>
<evidence type="ECO:0000313" key="2">
    <source>
        <dbReference type="Proteomes" id="UP000632322"/>
    </source>
</evidence>
<comment type="caution">
    <text evidence="1">The sequence shown here is derived from an EMBL/GenBank/DDBJ whole genome shotgun (WGS) entry which is preliminary data.</text>
</comment>
<protein>
    <submittedName>
        <fullName evidence="1">Uncharacterized protein</fullName>
    </submittedName>
</protein>